<reference evidence="1" key="2">
    <citation type="journal article" date="2023" name="Int. J. Mol. Sci.">
        <title>De Novo Assembly and Annotation of 11 Diverse Shrub Willow (Salix) Genomes Reveals Novel Gene Organization in Sex-Linked Regions.</title>
        <authorList>
            <person name="Hyden B."/>
            <person name="Feng K."/>
            <person name="Yates T.B."/>
            <person name="Jawdy S."/>
            <person name="Cereghino C."/>
            <person name="Smart L.B."/>
            <person name="Muchero W."/>
        </authorList>
    </citation>
    <scope>NUCLEOTIDE SEQUENCE</scope>
    <source>
        <tissue evidence="1">Shoot tip</tissue>
    </source>
</reference>
<evidence type="ECO:0008006" key="3">
    <source>
        <dbReference type="Google" id="ProtNLM"/>
    </source>
</evidence>
<comment type="caution">
    <text evidence="1">The sequence shown here is derived from an EMBL/GenBank/DDBJ whole genome shotgun (WGS) entry which is preliminary data.</text>
</comment>
<organism evidence="1 2">
    <name type="scientific">Salix suchowensis</name>
    <dbReference type="NCBI Taxonomy" id="1278906"/>
    <lineage>
        <taxon>Eukaryota</taxon>
        <taxon>Viridiplantae</taxon>
        <taxon>Streptophyta</taxon>
        <taxon>Embryophyta</taxon>
        <taxon>Tracheophyta</taxon>
        <taxon>Spermatophyta</taxon>
        <taxon>Magnoliopsida</taxon>
        <taxon>eudicotyledons</taxon>
        <taxon>Gunneridae</taxon>
        <taxon>Pentapetalae</taxon>
        <taxon>rosids</taxon>
        <taxon>fabids</taxon>
        <taxon>Malpighiales</taxon>
        <taxon>Salicaceae</taxon>
        <taxon>Saliceae</taxon>
        <taxon>Salix</taxon>
    </lineage>
</organism>
<proteinExistence type="predicted"/>
<protein>
    <recommendedName>
        <fullName evidence="3">Ribosomal protein S15</fullName>
    </recommendedName>
</protein>
<accession>A0ABQ9ABJ2</accession>
<evidence type="ECO:0000313" key="2">
    <source>
        <dbReference type="Proteomes" id="UP001141253"/>
    </source>
</evidence>
<keyword evidence="2" id="KW-1185">Reference proteome</keyword>
<name>A0ABQ9ABJ2_9ROSI</name>
<gene>
    <name evidence="1" type="ORF">OIU77_011020</name>
</gene>
<reference evidence="1" key="1">
    <citation type="submission" date="2022-10" db="EMBL/GenBank/DDBJ databases">
        <authorList>
            <person name="Hyden B.L."/>
            <person name="Feng K."/>
            <person name="Yates T."/>
            <person name="Jawdy S."/>
            <person name="Smart L.B."/>
            <person name="Muchero W."/>
        </authorList>
    </citation>
    <scope>NUCLEOTIDE SEQUENCE</scope>
    <source>
        <tissue evidence="1">Shoot tip</tissue>
    </source>
</reference>
<sequence length="74" mass="8685">MLRTDRKTKKAASYKEIIEVKCIQLEVLVENHIKKEKKKYILVLKHVEDLINKTEKTKLAKLLDLQGQENSSHL</sequence>
<evidence type="ECO:0000313" key="1">
    <source>
        <dbReference type="EMBL" id="KAJ6329459.1"/>
    </source>
</evidence>
<dbReference type="Proteomes" id="UP001141253">
    <property type="component" value="Chromosome 14"/>
</dbReference>
<dbReference type="EMBL" id="JAPFFI010000022">
    <property type="protein sequence ID" value="KAJ6329459.1"/>
    <property type="molecule type" value="Genomic_DNA"/>
</dbReference>